<feature type="region of interest" description="Disordered" evidence="1">
    <location>
        <begin position="39"/>
        <end position="60"/>
    </location>
</feature>
<feature type="region of interest" description="Disordered" evidence="1">
    <location>
        <begin position="225"/>
        <end position="250"/>
    </location>
</feature>
<evidence type="ECO:0000256" key="1">
    <source>
        <dbReference type="SAM" id="MobiDB-lite"/>
    </source>
</evidence>
<name>A0AAV9P3C6_9PEZI</name>
<evidence type="ECO:0000313" key="3">
    <source>
        <dbReference type="Proteomes" id="UP001337655"/>
    </source>
</evidence>
<evidence type="ECO:0000313" key="2">
    <source>
        <dbReference type="EMBL" id="KAK5167207.1"/>
    </source>
</evidence>
<proteinExistence type="predicted"/>
<gene>
    <name evidence="2" type="ORF">LTR77_007938</name>
</gene>
<dbReference type="AlphaFoldDB" id="A0AAV9P3C6"/>
<dbReference type="GeneID" id="89929272"/>
<reference evidence="2 3" key="1">
    <citation type="submission" date="2023-08" db="EMBL/GenBank/DDBJ databases">
        <title>Black Yeasts Isolated from many extreme environments.</title>
        <authorList>
            <person name="Coleine C."/>
            <person name="Stajich J.E."/>
            <person name="Selbmann L."/>
        </authorList>
    </citation>
    <scope>NUCLEOTIDE SEQUENCE [LARGE SCALE GENOMIC DNA]</scope>
    <source>
        <strain evidence="2 3">CCFEE 5935</strain>
    </source>
</reference>
<organism evidence="2 3">
    <name type="scientific">Saxophila tyrrhenica</name>
    <dbReference type="NCBI Taxonomy" id="1690608"/>
    <lineage>
        <taxon>Eukaryota</taxon>
        <taxon>Fungi</taxon>
        <taxon>Dikarya</taxon>
        <taxon>Ascomycota</taxon>
        <taxon>Pezizomycotina</taxon>
        <taxon>Dothideomycetes</taxon>
        <taxon>Dothideomycetidae</taxon>
        <taxon>Mycosphaerellales</taxon>
        <taxon>Extremaceae</taxon>
        <taxon>Saxophila</taxon>
    </lineage>
</organism>
<sequence length="346" mass="37654">MNNGAPMDNEFAGTGDWINDANGPPYPPADYQYPSPTVAHQAPRAYHNAPSRSGPDGTINAQLGHAPVYEQPPGPVVPGQGWNVHQYALQPDERIYIGLPAQHPLRAYWSPYAQVPRLSQQPAPVASWFVPNQDEMRANDYLGPPYHPGPAGMPQHASLQGYAPDFNMPDEPMFHAPEVLPQPPYINVRWPPSAPPNESATGRWLRDSRTVQELTGPQIAATVPIAPTANPLPTPPSTITRSSGSSARRRKTEILSYASTRQGTWLTTKSPCMAHAGTPAVNARKSSSTQRTYGAMLRDSMATVQSFRGGTVLSLSVIITRKGSLQTGTVPDTLKTLMQLQPHLRR</sequence>
<dbReference type="EMBL" id="JAVRRT010000012">
    <property type="protein sequence ID" value="KAK5167207.1"/>
    <property type="molecule type" value="Genomic_DNA"/>
</dbReference>
<accession>A0AAV9P3C6</accession>
<keyword evidence="3" id="KW-1185">Reference proteome</keyword>
<feature type="compositionally biased region" description="Polar residues" evidence="1">
    <location>
        <begin position="237"/>
        <end position="246"/>
    </location>
</feature>
<protein>
    <submittedName>
        <fullName evidence="2">Uncharacterized protein</fullName>
    </submittedName>
</protein>
<dbReference type="Proteomes" id="UP001337655">
    <property type="component" value="Unassembled WGS sequence"/>
</dbReference>
<dbReference type="RefSeq" id="XP_064657015.1">
    <property type="nucleotide sequence ID" value="XM_064805173.1"/>
</dbReference>
<comment type="caution">
    <text evidence="2">The sequence shown here is derived from an EMBL/GenBank/DDBJ whole genome shotgun (WGS) entry which is preliminary data.</text>
</comment>